<evidence type="ECO:0000256" key="16">
    <source>
        <dbReference type="ARBA" id="ARBA00051585"/>
    </source>
</evidence>
<evidence type="ECO:0000256" key="6">
    <source>
        <dbReference type="ARBA" id="ARBA00022475"/>
    </source>
</evidence>
<dbReference type="InterPro" id="IPR000873">
    <property type="entry name" value="AMP-dep_synth/lig_dom"/>
</dbReference>
<organism evidence="22 23">
    <name type="scientific">Fusarium acutatum</name>
    <dbReference type="NCBI Taxonomy" id="78861"/>
    <lineage>
        <taxon>Eukaryota</taxon>
        <taxon>Fungi</taxon>
        <taxon>Dikarya</taxon>
        <taxon>Ascomycota</taxon>
        <taxon>Pezizomycotina</taxon>
        <taxon>Sordariomycetes</taxon>
        <taxon>Hypocreomycetidae</taxon>
        <taxon>Hypocreales</taxon>
        <taxon>Nectriaceae</taxon>
        <taxon>Fusarium</taxon>
        <taxon>Fusarium fujikuroi species complex</taxon>
    </lineage>
</organism>
<evidence type="ECO:0000256" key="19">
    <source>
        <dbReference type="ARBA" id="ARBA00078285"/>
    </source>
</evidence>
<keyword evidence="11" id="KW-0067">ATP-binding</keyword>
<keyword evidence="8" id="KW-0551">Lipid droplet</keyword>
<comment type="subcellular location">
    <subcellularLocation>
        <location evidence="3">Cell membrane</location>
        <topology evidence="3">Multi-pass membrane protein</topology>
    </subcellularLocation>
    <subcellularLocation>
        <location evidence="1">Lipid droplet</location>
    </subcellularLocation>
    <subcellularLocation>
        <location evidence="2">Peroxisome membrane</location>
        <topology evidence="2">Multi-pass membrane protein</topology>
    </subcellularLocation>
</comment>
<dbReference type="Gene3D" id="3.40.50.12780">
    <property type="entry name" value="N-terminal domain of ligase-like"/>
    <property type="match status" value="1"/>
</dbReference>
<dbReference type="GO" id="GO:0005778">
    <property type="term" value="C:peroxisomal membrane"/>
    <property type="evidence" value="ECO:0007669"/>
    <property type="project" value="UniProtKB-SubCell"/>
</dbReference>
<name>A0A8H4JPB5_9HYPO</name>
<keyword evidence="10" id="KW-0547">Nucleotide-binding</keyword>
<evidence type="ECO:0000256" key="7">
    <source>
        <dbReference type="ARBA" id="ARBA00022598"/>
    </source>
</evidence>
<keyword evidence="13" id="KW-0445">Lipid transport</keyword>
<dbReference type="Pfam" id="PF00501">
    <property type="entry name" value="AMP-binding"/>
    <property type="match status" value="1"/>
</dbReference>
<evidence type="ECO:0000256" key="3">
    <source>
        <dbReference type="ARBA" id="ARBA00004651"/>
    </source>
</evidence>
<dbReference type="FunFam" id="3.30.300.30:FF:000002">
    <property type="entry name" value="Long-chain fatty acid transport protein 1"/>
    <property type="match status" value="1"/>
</dbReference>
<evidence type="ECO:0000256" key="4">
    <source>
        <dbReference type="ARBA" id="ARBA00006432"/>
    </source>
</evidence>
<evidence type="ECO:0000313" key="22">
    <source>
        <dbReference type="EMBL" id="KAF4434604.1"/>
    </source>
</evidence>
<evidence type="ECO:0000256" key="10">
    <source>
        <dbReference type="ARBA" id="ARBA00022741"/>
    </source>
</evidence>
<dbReference type="InterPro" id="IPR045851">
    <property type="entry name" value="AMP-bd_C_sf"/>
</dbReference>
<dbReference type="GO" id="GO:0004467">
    <property type="term" value="F:long-chain fatty acid-CoA ligase activity"/>
    <property type="evidence" value="ECO:0007669"/>
    <property type="project" value="TreeGrafter"/>
</dbReference>
<keyword evidence="14" id="KW-0472">Membrane</keyword>
<dbReference type="GO" id="GO:0044539">
    <property type="term" value="P:long-chain fatty acid import into cell"/>
    <property type="evidence" value="ECO:0007669"/>
    <property type="project" value="TreeGrafter"/>
</dbReference>
<evidence type="ECO:0000256" key="11">
    <source>
        <dbReference type="ARBA" id="ARBA00022840"/>
    </source>
</evidence>
<evidence type="ECO:0000256" key="18">
    <source>
        <dbReference type="ARBA" id="ARBA00068795"/>
    </source>
</evidence>
<dbReference type="Gene3D" id="3.30.300.30">
    <property type="match status" value="1"/>
</dbReference>
<comment type="catalytic activity">
    <reaction evidence="16">
        <text>a very long-chain fatty acid + ATP + CoA = a very long-chain fatty acyl-CoA + AMP + diphosphate</text>
        <dbReference type="Rhea" id="RHEA:54536"/>
        <dbReference type="ChEBI" id="CHEBI:30616"/>
        <dbReference type="ChEBI" id="CHEBI:33019"/>
        <dbReference type="ChEBI" id="CHEBI:57287"/>
        <dbReference type="ChEBI" id="CHEBI:58950"/>
        <dbReference type="ChEBI" id="CHEBI:138261"/>
        <dbReference type="ChEBI" id="CHEBI:456215"/>
    </reaction>
</comment>
<dbReference type="EMBL" id="JAADJF010000202">
    <property type="protein sequence ID" value="KAF4434604.1"/>
    <property type="molecule type" value="Genomic_DNA"/>
</dbReference>
<evidence type="ECO:0000256" key="9">
    <source>
        <dbReference type="ARBA" id="ARBA00022692"/>
    </source>
</evidence>
<keyword evidence="6" id="KW-1003">Cell membrane</keyword>
<proteinExistence type="inferred from homology"/>
<evidence type="ECO:0000256" key="8">
    <source>
        <dbReference type="ARBA" id="ARBA00022677"/>
    </source>
</evidence>
<comment type="similarity">
    <text evidence="4">Belongs to the ATP-dependent AMP-binding enzyme family.</text>
</comment>
<dbReference type="GO" id="GO:0005324">
    <property type="term" value="F:long-chain fatty acid transmembrane transporter activity"/>
    <property type="evidence" value="ECO:0007669"/>
    <property type="project" value="TreeGrafter"/>
</dbReference>
<keyword evidence="15" id="KW-0576">Peroxisome</keyword>
<evidence type="ECO:0000313" key="23">
    <source>
        <dbReference type="Proteomes" id="UP000536711"/>
    </source>
</evidence>
<keyword evidence="9" id="KW-0812">Transmembrane</keyword>
<protein>
    <recommendedName>
        <fullName evidence="18">Very long-chain fatty acid transport protein</fullName>
    </recommendedName>
    <alternativeName>
        <fullName evidence="19">Very-long-chain acyl-CoA synthetase</fullName>
    </alternativeName>
</protein>
<dbReference type="PANTHER" id="PTHR43107">
    <property type="entry name" value="LONG-CHAIN FATTY ACID TRANSPORT PROTEIN"/>
    <property type="match status" value="1"/>
</dbReference>
<evidence type="ECO:0000256" key="13">
    <source>
        <dbReference type="ARBA" id="ARBA00023055"/>
    </source>
</evidence>
<evidence type="ECO:0000256" key="1">
    <source>
        <dbReference type="ARBA" id="ARBA00004502"/>
    </source>
</evidence>
<dbReference type="PANTHER" id="PTHR43107:SF15">
    <property type="entry name" value="FATTY ACID TRANSPORT PROTEIN 3, ISOFORM A"/>
    <property type="match status" value="1"/>
</dbReference>
<sequence>MPLPLAITAPAVAASLAYFNARSSTWYDLFLLRCVTIAASRMYYREWTDRLNLYYLLENIATNSSTSDRALLIFEGKRLSYKDVYEQVLKYGQWLKNEGVKKGDIVALDFQNSDSYIFVWLGLWSIGAKPAFLNYNLSGASLIHCLKAATTKLCIVDPNVEENVGQDVRDQLKDIRFIVHTPEVEAQIAATEGVRAPDSDRSEKSLSSMAILIYTSGTTGMPKAAIVSWGKLIVAGSMSEQLLDRSKGDIMYSVSSHPSSQTKLTAQSMPLYHSSATIFSFSATLLSGSTQALGRKFSTKNFWNEVRDSGATSILYVGETLRYLLAAPPQHDPETGECLDKKHNVKVAFGNGLRPDIWNEFKERFGVEGICEFYAATEGTFATFNLSKNDYAAGAIGRNGWVYNLIMSFSVALVEVDWETDLPKRNPDTGRCYKARTGEPGEMLFRLPSGNPFGRFQGYYNNRAATEAKVLRDVFSKGDTWFRTGDVVRWDSDGRIYFHDRIGDTFRWKGENVSTAEVSDALCKHPTVKEANVYGVSLPHHDGRAGCAAVHLSSDPTAETMQDIATHVRAELPKFARPLFLRIMSELGGGQITGTMKQQKHMLREAGVDPTGDKSLGEIYWLKGESYVPFTQKDWKEIQGGKAKL</sequence>
<reference evidence="22 23" key="1">
    <citation type="submission" date="2020-01" db="EMBL/GenBank/DDBJ databases">
        <title>Identification and distribution of gene clusters putatively required for synthesis of sphingolipid metabolism inhibitors in phylogenetically diverse species of the filamentous fungus Fusarium.</title>
        <authorList>
            <person name="Kim H.-S."/>
            <person name="Busman M."/>
            <person name="Brown D.W."/>
            <person name="Divon H."/>
            <person name="Uhlig S."/>
            <person name="Proctor R.H."/>
        </authorList>
    </citation>
    <scope>NUCLEOTIDE SEQUENCE [LARGE SCALE GENOMIC DNA]</scope>
    <source>
        <strain evidence="22 23">NRRL 13308</strain>
    </source>
</reference>
<dbReference type="Proteomes" id="UP000536711">
    <property type="component" value="Unassembled WGS sequence"/>
</dbReference>
<dbReference type="AlphaFoldDB" id="A0A8H4JPB5"/>
<keyword evidence="5" id="KW-0813">Transport</keyword>
<dbReference type="Pfam" id="PF13193">
    <property type="entry name" value="AMP-binding_C"/>
    <property type="match status" value="1"/>
</dbReference>
<dbReference type="SUPFAM" id="SSF56801">
    <property type="entry name" value="Acetyl-CoA synthetase-like"/>
    <property type="match status" value="1"/>
</dbReference>
<evidence type="ECO:0000256" key="15">
    <source>
        <dbReference type="ARBA" id="ARBA00023140"/>
    </source>
</evidence>
<dbReference type="InterPro" id="IPR042099">
    <property type="entry name" value="ANL_N_sf"/>
</dbReference>
<dbReference type="GO" id="GO:0005811">
    <property type="term" value="C:lipid droplet"/>
    <property type="evidence" value="ECO:0007669"/>
    <property type="project" value="UniProtKB-SubCell"/>
</dbReference>
<keyword evidence="7" id="KW-0436">Ligase</keyword>
<comment type="function">
    <text evidence="17">Acyl-CoA synthetase required for both the import of long chain fatty acids (LCFAs) (C14-C18) and the activation very long chain fatty acids (VLCFAs) (C20-C26) by esterification of the fatty acids into metabolically active CoA-thioesters for subsequent degradation or incorporation into phospholipids. The transport and fatty acyl-CoA synthetase activities are genetically separable and are thus independent activities. Esterifies VLCFAs in the peroxisome matrix. The VLCFAs are actively transported into peroxisomes by a PXA1-PXA2 heterodimeric transporter in the peroxisomal membrane.</text>
</comment>
<evidence type="ECO:0000256" key="14">
    <source>
        <dbReference type="ARBA" id="ARBA00023136"/>
    </source>
</evidence>
<evidence type="ECO:0000259" key="21">
    <source>
        <dbReference type="Pfam" id="PF13193"/>
    </source>
</evidence>
<evidence type="ECO:0000259" key="20">
    <source>
        <dbReference type="Pfam" id="PF00501"/>
    </source>
</evidence>
<evidence type="ECO:0000256" key="17">
    <source>
        <dbReference type="ARBA" id="ARBA00060276"/>
    </source>
</evidence>
<dbReference type="PROSITE" id="PS00455">
    <property type="entry name" value="AMP_BINDING"/>
    <property type="match status" value="1"/>
</dbReference>
<keyword evidence="23" id="KW-1185">Reference proteome</keyword>
<accession>A0A8H4JPB5</accession>
<gene>
    <name evidence="22" type="ORF">FACUT_7828</name>
</gene>
<evidence type="ECO:0000256" key="12">
    <source>
        <dbReference type="ARBA" id="ARBA00022989"/>
    </source>
</evidence>
<dbReference type="OrthoDB" id="10253869at2759"/>
<evidence type="ECO:0000256" key="2">
    <source>
        <dbReference type="ARBA" id="ARBA00004585"/>
    </source>
</evidence>
<evidence type="ECO:0000256" key="5">
    <source>
        <dbReference type="ARBA" id="ARBA00022448"/>
    </source>
</evidence>
<feature type="domain" description="AMP-binding enzyme C-terminal" evidence="21">
    <location>
        <begin position="517"/>
        <end position="587"/>
    </location>
</feature>
<feature type="domain" description="AMP-dependent synthetase/ligase" evidence="20">
    <location>
        <begin position="65"/>
        <end position="459"/>
    </location>
</feature>
<dbReference type="GO" id="GO:0009898">
    <property type="term" value="C:cytoplasmic side of plasma membrane"/>
    <property type="evidence" value="ECO:0007669"/>
    <property type="project" value="TreeGrafter"/>
</dbReference>
<comment type="caution">
    <text evidence="22">The sequence shown here is derived from an EMBL/GenBank/DDBJ whole genome shotgun (WGS) entry which is preliminary data.</text>
</comment>
<dbReference type="InterPro" id="IPR020845">
    <property type="entry name" value="AMP-binding_CS"/>
</dbReference>
<dbReference type="GO" id="GO:0005524">
    <property type="term" value="F:ATP binding"/>
    <property type="evidence" value="ECO:0007669"/>
    <property type="project" value="UniProtKB-KW"/>
</dbReference>
<dbReference type="InterPro" id="IPR025110">
    <property type="entry name" value="AMP-bd_C"/>
</dbReference>
<keyword evidence="12" id="KW-1133">Transmembrane helix</keyword>
<dbReference type="FunFam" id="3.40.50.12780:FF:000019">
    <property type="entry name" value="Long-chain fatty acid transporter"/>
    <property type="match status" value="1"/>
</dbReference>